<comment type="caution">
    <text evidence="5">The sequence shown here is derived from an EMBL/GenBank/DDBJ whole genome shotgun (WGS) entry which is preliminary data.</text>
</comment>
<dbReference type="SUPFAM" id="SSF51735">
    <property type="entry name" value="NAD(P)-binding Rossmann-fold domains"/>
    <property type="match status" value="1"/>
</dbReference>
<dbReference type="EMBL" id="LFZN01000109">
    <property type="protein sequence ID" value="KXS98649.1"/>
    <property type="molecule type" value="Genomic_DNA"/>
</dbReference>
<feature type="non-terminal residue" evidence="5">
    <location>
        <position position="266"/>
    </location>
</feature>
<sequence>MSGLLLAGKSAAITGGVTGIGKAITLEFLRQGASVTVNHLDDKISHHHFHLLRSQVPAQQKSKLQAVPGDIGLRATGKKLVDAAVSSFGKLNVFVANAGVSEFREFLDLDPETLSSHIHTNILGTFWSTQAAAKQFISQHVTEEGTGGGSIIAISSISAHLGGAQQVHYTPTKAAVLSMMQSQACALGKFGIRCNALLPGTTRTGLAVEDLKNLGKLEYLERRTPLGRVAEPEDMAGPAVFLASDLSRFVNGAGIVVDGGISVSLQ</sequence>
<dbReference type="AlphaFoldDB" id="A0A139H8D2"/>
<dbReference type="EMBL" id="LFZN01000109">
    <property type="protein sequence ID" value="KXS98647.1"/>
    <property type="molecule type" value="Genomic_DNA"/>
</dbReference>
<evidence type="ECO:0000313" key="5">
    <source>
        <dbReference type="EMBL" id="KXS98649.1"/>
    </source>
</evidence>
<dbReference type="PANTHER" id="PTHR42760">
    <property type="entry name" value="SHORT-CHAIN DEHYDROGENASES/REDUCTASES FAMILY MEMBER"/>
    <property type="match status" value="1"/>
</dbReference>
<proteinExistence type="inferred from homology"/>
<dbReference type="Gene3D" id="3.40.50.720">
    <property type="entry name" value="NAD(P)-binding Rossmann-like Domain"/>
    <property type="match status" value="1"/>
</dbReference>
<dbReference type="GO" id="GO:0048038">
    <property type="term" value="F:quinone binding"/>
    <property type="evidence" value="ECO:0007669"/>
    <property type="project" value="TreeGrafter"/>
</dbReference>
<dbReference type="CDD" id="cd05233">
    <property type="entry name" value="SDR_c"/>
    <property type="match status" value="1"/>
</dbReference>
<evidence type="ECO:0000256" key="3">
    <source>
        <dbReference type="ARBA" id="ARBA00023002"/>
    </source>
</evidence>
<dbReference type="FunFam" id="3.40.50.720:FF:000417">
    <property type="entry name" value="Glucose 1-dehydrogenase, putative"/>
    <property type="match status" value="1"/>
</dbReference>
<dbReference type="GO" id="GO:0019301">
    <property type="term" value="P:rhamnose catabolic process"/>
    <property type="evidence" value="ECO:0007669"/>
    <property type="project" value="UniProtKB-ARBA"/>
</dbReference>
<gene>
    <name evidence="5" type="ORF">AC578_10056</name>
</gene>
<evidence type="ECO:0000256" key="4">
    <source>
        <dbReference type="ARBA" id="ARBA00023308"/>
    </source>
</evidence>
<dbReference type="PRINTS" id="PR00080">
    <property type="entry name" value="SDRFAMILY"/>
</dbReference>
<keyword evidence="6" id="KW-1185">Reference proteome</keyword>
<dbReference type="InterPro" id="IPR036291">
    <property type="entry name" value="NAD(P)-bd_dom_sf"/>
</dbReference>
<reference evidence="5 6" key="1">
    <citation type="submission" date="2015-07" db="EMBL/GenBank/DDBJ databases">
        <title>Comparative genomics of the Sigatoka disease complex on banana suggests a link between parallel evolutionary changes in Pseudocercospora fijiensis and Pseudocercospora eumusae and increased virulence on the banana host.</title>
        <authorList>
            <person name="Chang T.-C."/>
            <person name="Salvucci A."/>
            <person name="Crous P.W."/>
            <person name="Stergiopoulos I."/>
        </authorList>
    </citation>
    <scope>NUCLEOTIDE SEQUENCE [LARGE SCALE GENOMIC DNA]</scope>
    <source>
        <strain evidence="5 6">CBS 114824</strain>
    </source>
</reference>
<keyword evidence="4" id="KW-0684">Rhamnose metabolism</keyword>
<dbReference type="GO" id="GO:0006633">
    <property type="term" value="P:fatty acid biosynthetic process"/>
    <property type="evidence" value="ECO:0007669"/>
    <property type="project" value="TreeGrafter"/>
</dbReference>
<accession>A0A139H8D2</accession>
<dbReference type="PRINTS" id="PR00081">
    <property type="entry name" value="GDHRDH"/>
</dbReference>
<organism evidence="5 6">
    <name type="scientific">Pseudocercospora eumusae</name>
    <dbReference type="NCBI Taxonomy" id="321146"/>
    <lineage>
        <taxon>Eukaryota</taxon>
        <taxon>Fungi</taxon>
        <taxon>Dikarya</taxon>
        <taxon>Ascomycota</taxon>
        <taxon>Pezizomycotina</taxon>
        <taxon>Dothideomycetes</taxon>
        <taxon>Dothideomycetidae</taxon>
        <taxon>Mycosphaerellales</taxon>
        <taxon>Mycosphaerellaceae</taxon>
        <taxon>Pseudocercospora</taxon>
    </lineage>
</organism>
<dbReference type="EMBL" id="LFZN01000109">
    <property type="protein sequence ID" value="KXS98648.1"/>
    <property type="molecule type" value="Genomic_DNA"/>
</dbReference>
<protein>
    <submittedName>
        <fullName evidence="5">Uncharacterized protein</fullName>
    </submittedName>
</protein>
<keyword evidence="3" id="KW-0560">Oxidoreductase</keyword>
<name>A0A139H8D2_9PEZI</name>
<dbReference type="Proteomes" id="UP000070133">
    <property type="component" value="Unassembled WGS sequence"/>
</dbReference>
<evidence type="ECO:0000256" key="1">
    <source>
        <dbReference type="ARBA" id="ARBA00006484"/>
    </source>
</evidence>
<keyword evidence="2" id="KW-0521">NADP</keyword>
<dbReference type="GO" id="GO:0016616">
    <property type="term" value="F:oxidoreductase activity, acting on the CH-OH group of donors, NAD or NADP as acceptor"/>
    <property type="evidence" value="ECO:0007669"/>
    <property type="project" value="TreeGrafter"/>
</dbReference>
<dbReference type="PANTHER" id="PTHR42760:SF83">
    <property type="entry name" value="(3R)-3-HYDROXYACYL-COA DEHYDROGENASE"/>
    <property type="match status" value="1"/>
</dbReference>
<dbReference type="STRING" id="321146.A0A139H8D2"/>
<dbReference type="InterPro" id="IPR002347">
    <property type="entry name" value="SDR_fam"/>
</dbReference>
<dbReference type="Pfam" id="PF13561">
    <property type="entry name" value="adh_short_C2"/>
    <property type="match status" value="1"/>
</dbReference>
<evidence type="ECO:0000256" key="2">
    <source>
        <dbReference type="ARBA" id="ARBA00022857"/>
    </source>
</evidence>
<dbReference type="OrthoDB" id="417891at2759"/>
<evidence type="ECO:0000313" key="6">
    <source>
        <dbReference type="Proteomes" id="UP000070133"/>
    </source>
</evidence>
<comment type="similarity">
    <text evidence="1">Belongs to the short-chain dehydrogenases/reductases (SDR) family.</text>
</comment>